<keyword evidence="5" id="KW-1185">Reference proteome</keyword>
<evidence type="ECO:0000256" key="2">
    <source>
        <dbReference type="SAM" id="MobiDB-lite"/>
    </source>
</evidence>
<evidence type="ECO:0000313" key="5">
    <source>
        <dbReference type="Proteomes" id="UP001620597"/>
    </source>
</evidence>
<dbReference type="PANTHER" id="PTHR21240">
    <property type="entry name" value="2-AMINO-3-CARBOXYLMUCONATE-6-SEMIALDEHYDE DECARBOXYLASE"/>
    <property type="match status" value="1"/>
</dbReference>
<reference evidence="4 5" key="1">
    <citation type="submission" date="2024-03" db="EMBL/GenBank/DDBJ databases">
        <title>High-quality draft genome sequence of Oceanobacter sp. wDCs-4.</title>
        <authorList>
            <person name="Dong C."/>
        </authorList>
    </citation>
    <scope>NUCLEOTIDE SEQUENCE [LARGE SCALE GENOMIC DNA]</scope>
    <source>
        <strain evidence="5">wDCs-4</strain>
    </source>
</reference>
<evidence type="ECO:0000259" key="3">
    <source>
        <dbReference type="Pfam" id="PF04909"/>
    </source>
</evidence>
<organism evidence="4 5">
    <name type="scientific">Oceanobacter antarcticus</name>
    <dbReference type="NCBI Taxonomy" id="3133425"/>
    <lineage>
        <taxon>Bacteria</taxon>
        <taxon>Pseudomonadati</taxon>
        <taxon>Pseudomonadota</taxon>
        <taxon>Gammaproteobacteria</taxon>
        <taxon>Oceanospirillales</taxon>
        <taxon>Oceanospirillaceae</taxon>
        <taxon>Oceanobacter</taxon>
    </lineage>
</organism>
<gene>
    <name evidence="4" type="ORF">WG929_16655</name>
</gene>
<name>A0ABW8NMB3_9GAMM</name>
<dbReference type="EMBL" id="JBBKTX010000023">
    <property type="protein sequence ID" value="MFK4754044.1"/>
    <property type="molecule type" value="Genomic_DNA"/>
</dbReference>
<proteinExistence type="predicted"/>
<dbReference type="Gene3D" id="3.20.20.140">
    <property type="entry name" value="Metal-dependent hydrolases"/>
    <property type="match status" value="1"/>
</dbReference>
<accession>A0ABW8NMB3</accession>
<protein>
    <submittedName>
        <fullName evidence="4">Amidohydrolase family protein</fullName>
    </submittedName>
</protein>
<dbReference type="RefSeq" id="WP_416207008.1">
    <property type="nucleotide sequence ID" value="NZ_JBBKTX010000023.1"/>
</dbReference>
<dbReference type="InterPro" id="IPR032465">
    <property type="entry name" value="ACMSD"/>
</dbReference>
<dbReference type="Proteomes" id="UP001620597">
    <property type="component" value="Unassembled WGS sequence"/>
</dbReference>
<dbReference type="SUPFAM" id="SSF51556">
    <property type="entry name" value="Metallo-dependent hydrolases"/>
    <property type="match status" value="1"/>
</dbReference>
<sequence length="381" mass="42019">MNSIRLHSCGCRLGSDSSQAASLDVCGAIDMHCHVFVPAANERVFGMAEMQREQQAFLRAMGHASVEHNRQVMMPTAFEQLTCVDTRLADMNANGIAIQCLSPSPSQYFYWADTSLSAELVSMQNDAIAELCQRWPERFVGLGTVSLQHPQLAVEQLVELMARPGMKGVEISTRVNDMDLDDAALLPFWQAAEQLGALVFIHPFSSRVDDRLQDWYLSNLVGQPLESTIALSRLIFAGLFDRFPNIRILSAHGGGYLPQYCGRHNRGAEVRPEAAGLSQPPADYLNNIWFDSLVFSPHSLRHLIDQVGIGQVVLGTDYPFDMGSEMAQPWLNVLTPEERQAVLRDNAIRLLDLTVPQVTNDDECSSSLPAAAATGSGKEFL</sequence>
<dbReference type="InterPro" id="IPR032466">
    <property type="entry name" value="Metal_Hydrolase"/>
</dbReference>
<feature type="region of interest" description="Disordered" evidence="2">
    <location>
        <begin position="362"/>
        <end position="381"/>
    </location>
</feature>
<keyword evidence="1" id="KW-0456">Lyase</keyword>
<dbReference type="Pfam" id="PF04909">
    <property type="entry name" value="Amidohydro_2"/>
    <property type="match status" value="1"/>
</dbReference>
<evidence type="ECO:0000313" key="4">
    <source>
        <dbReference type="EMBL" id="MFK4754044.1"/>
    </source>
</evidence>
<evidence type="ECO:0000256" key="1">
    <source>
        <dbReference type="ARBA" id="ARBA00023239"/>
    </source>
</evidence>
<comment type="caution">
    <text evidence="4">The sequence shown here is derived from an EMBL/GenBank/DDBJ whole genome shotgun (WGS) entry which is preliminary data.</text>
</comment>
<dbReference type="PANTHER" id="PTHR21240:SF28">
    <property type="entry name" value="ISO-OROTATE DECARBOXYLASE (EUROFUNG)"/>
    <property type="match status" value="1"/>
</dbReference>
<feature type="domain" description="Amidohydrolase-related" evidence="3">
    <location>
        <begin position="29"/>
        <end position="353"/>
    </location>
</feature>
<dbReference type="InterPro" id="IPR006680">
    <property type="entry name" value="Amidohydro-rel"/>
</dbReference>